<evidence type="ECO:0000313" key="2">
    <source>
        <dbReference type="EMBL" id="QHS88105.1"/>
    </source>
</evidence>
<dbReference type="Pfam" id="PF00581">
    <property type="entry name" value="Rhodanese"/>
    <property type="match status" value="1"/>
</dbReference>
<organism evidence="2">
    <name type="scientific">viral metagenome</name>
    <dbReference type="NCBI Taxonomy" id="1070528"/>
    <lineage>
        <taxon>unclassified sequences</taxon>
        <taxon>metagenomes</taxon>
        <taxon>organismal metagenomes</taxon>
    </lineage>
</organism>
<feature type="domain" description="Rhodanese" evidence="1">
    <location>
        <begin position="70"/>
        <end position="114"/>
    </location>
</feature>
<evidence type="ECO:0000259" key="1">
    <source>
        <dbReference type="PROSITE" id="PS50206"/>
    </source>
</evidence>
<dbReference type="InterPro" id="IPR036873">
    <property type="entry name" value="Rhodanese-like_dom_sf"/>
</dbReference>
<sequence>MLTNITNFFYKPINKICFKDVQTAIRSPEFVIINTLTLSEQDCLIKNTLALDSEEKTINNLLNNYDLGSKKFIVYGKNSCDDTAENKYKQLLTLGFSHVYLYSGGLFEWMLLQDIYGSDEFPTTKIVLDILRFSGNTVLI</sequence>
<dbReference type="EMBL" id="MN739093">
    <property type="protein sequence ID" value="QHS88105.1"/>
    <property type="molecule type" value="Genomic_DNA"/>
</dbReference>
<name>A0A6C0B786_9ZZZZ</name>
<dbReference type="SUPFAM" id="SSF52821">
    <property type="entry name" value="Rhodanese/Cell cycle control phosphatase"/>
    <property type="match status" value="1"/>
</dbReference>
<dbReference type="AlphaFoldDB" id="A0A6C0B786"/>
<reference evidence="2" key="1">
    <citation type="journal article" date="2020" name="Nature">
        <title>Giant virus diversity and host interactions through global metagenomics.</title>
        <authorList>
            <person name="Schulz F."/>
            <person name="Roux S."/>
            <person name="Paez-Espino D."/>
            <person name="Jungbluth S."/>
            <person name="Walsh D.A."/>
            <person name="Denef V.J."/>
            <person name="McMahon K.D."/>
            <person name="Konstantinidis K.T."/>
            <person name="Eloe-Fadrosh E.A."/>
            <person name="Kyrpides N.C."/>
            <person name="Woyke T."/>
        </authorList>
    </citation>
    <scope>NUCLEOTIDE SEQUENCE</scope>
    <source>
        <strain evidence="2">GVMAG-M-3300010158-13</strain>
    </source>
</reference>
<proteinExistence type="predicted"/>
<protein>
    <recommendedName>
        <fullName evidence="1">Rhodanese domain-containing protein</fullName>
    </recommendedName>
</protein>
<accession>A0A6C0B786</accession>
<dbReference type="PROSITE" id="PS50206">
    <property type="entry name" value="RHODANESE_3"/>
    <property type="match status" value="1"/>
</dbReference>
<dbReference type="InterPro" id="IPR001763">
    <property type="entry name" value="Rhodanese-like_dom"/>
</dbReference>